<dbReference type="SUPFAM" id="SSF89155">
    <property type="entry name" value="TorD-like"/>
    <property type="match status" value="1"/>
</dbReference>
<dbReference type="Proteomes" id="UP000218505">
    <property type="component" value="Chromosome"/>
</dbReference>
<keyword evidence="1" id="KW-0534">Nitrate assimilation</keyword>
<dbReference type="PANTHER" id="PTHR43680">
    <property type="entry name" value="NITRATE REDUCTASE MOLYBDENUM COFACTOR ASSEMBLY CHAPERONE"/>
    <property type="match status" value="1"/>
</dbReference>
<dbReference type="PANTHER" id="PTHR43680:SF2">
    <property type="entry name" value="NITRATE REDUCTASE MOLYBDENUM COFACTOR ASSEMBLY CHAPERONE NARJ"/>
    <property type="match status" value="1"/>
</dbReference>
<reference evidence="2" key="1">
    <citation type="submission" date="2017-09" db="EMBL/GenBank/DDBJ databases">
        <title>Complete Genome Sequence of ansamitocin-producing Bacterium Actinosynnema pretiosum X47.</title>
        <authorList>
            <person name="Cao G."/>
            <person name="Zong G."/>
            <person name="Zhong C."/>
            <person name="Fu J."/>
        </authorList>
    </citation>
    <scope>NUCLEOTIDE SEQUENCE [LARGE SCALE GENOMIC DNA]</scope>
    <source>
        <strain evidence="2">X47</strain>
    </source>
</reference>
<gene>
    <name evidence="2" type="primary">narJ</name>
    <name evidence="2" type="ORF">CNX65_10420</name>
</gene>
<evidence type="ECO:0000256" key="1">
    <source>
        <dbReference type="ARBA" id="ARBA00023063"/>
    </source>
</evidence>
<dbReference type="GO" id="GO:0042128">
    <property type="term" value="P:nitrate assimilation"/>
    <property type="evidence" value="ECO:0007669"/>
    <property type="project" value="UniProtKB-KW"/>
</dbReference>
<name>A0A290Z3T4_9PSEU</name>
<dbReference type="AlphaFoldDB" id="A0A290Z3T4"/>
<keyword evidence="3" id="KW-1185">Reference proteome</keyword>
<proteinExistence type="predicted"/>
<dbReference type="Gene3D" id="1.10.3480.10">
    <property type="entry name" value="TorD-like"/>
    <property type="match status" value="1"/>
</dbReference>
<dbReference type="InterPro" id="IPR036411">
    <property type="entry name" value="TorD-like_sf"/>
</dbReference>
<dbReference type="KEGG" id="apre:CNX65_10420"/>
<dbReference type="RefSeq" id="WP_096492590.1">
    <property type="nucleotide sequence ID" value="NZ_CP023445.1"/>
</dbReference>
<protein>
    <submittedName>
        <fullName evidence="2">Nitrate reductase molybdenum cofactor assembly chaperone</fullName>
    </submittedName>
</protein>
<evidence type="ECO:0000313" key="3">
    <source>
        <dbReference type="Proteomes" id="UP000218505"/>
    </source>
</evidence>
<evidence type="ECO:0000313" key="2">
    <source>
        <dbReference type="EMBL" id="ATE53652.1"/>
    </source>
</evidence>
<dbReference type="NCBIfam" id="TIGR00684">
    <property type="entry name" value="narJ"/>
    <property type="match status" value="1"/>
</dbReference>
<dbReference type="InterPro" id="IPR020945">
    <property type="entry name" value="DMSO/NO3_reduct_chaperone"/>
</dbReference>
<dbReference type="InterPro" id="IPR003765">
    <property type="entry name" value="NO3_reductase_chaperone_NarJ"/>
</dbReference>
<accession>A0A290Z3T4</accession>
<dbReference type="GO" id="GO:0016530">
    <property type="term" value="F:metallochaperone activity"/>
    <property type="evidence" value="ECO:0007669"/>
    <property type="project" value="TreeGrafter"/>
</dbReference>
<dbReference type="Pfam" id="PF02613">
    <property type="entry name" value="Nitrate_red_del"/>
    <property type="match status" value="1"/>
</dbReference>
<dbReference type="GO" id="GO:0051082">
    <property type="term" value="F:unfolded protein binding"/>
    <property type="evidence" value="ECO:0007669"/>
    <property type="project" value="InterPro"/>
</dbReference>
<organism evidence="2 3">
    <name type="scientific">Actinosynnema pretiosum</name>
    <dbReference type="NCBI Taxonomy" id="42197"/>
    <lineage>
        <taxon>Bacteria</taxon>
        <taxon>Bacillati</taxon>
        <taxon>Actinomycetota</taxon>
        <taxon>Actinomycetes</taxon>
        <taxon>Pseudonocardiales</taxon>
        <taxon>Pseudonocardiaceae</taxon>
        <taxon>Actinosynnema</taxon>
    </lineage>
</organism>
<dbReference type="EMBL" id="CP023445">
    <property type="protein sequence ID" value="ATE53652.1"/>
    <property type="molecule type" value="Genomic_DNA"/>
</dbReference>
<sequence length="207" mass="23093">MRAKQAEPGRAETFELLATLLQYPENGPFAVPEAPDGPAREPLERFLAWYREQEPFELAQHYVRTFDLRRRTSLYLTYYLHGDTRKRGMAMLVLKQRYRAASLTPPEDELPDYLPVVCEFAALLGPGAGEAPLRQHRSGLELIRAGLADAGSPYADLLEALCALLPELGEEEKAAMRELALEGPPVEEVGLAPFAPPDYLTGMEVRV</sequence>
<dbReference type="GO" id="GO:0051131">
    <property type="term" value="P:chaperone-mediated protein complex assembly"/>
    <property type="evidence" value="ECO:0007669"/>
    <property type="project" value="InterPro"/>
</dbReference>